<dbReference type="GO" id="GO:0006790">
    <property type="term" value="P:sulfur compound metabolic process"/>
    <property type="evidence" value="ECO:0007669"/>
    <property type="project" value="TreeGrafter"/>
</dbReference>
<feature type="transmembrane region" description="Helical" evidence="2">
    <location>
        <begin position="118"/>
        <end position="139"/>
    </location>
</feature>
<dbReference type="Pfam" id="PF00174">
    <property type="entry name" value="Oxidored_molyb"/>
    <property type="match status" value="1"/>
</dbReference>
<dbReference type="Proteomes" id="UP000293995">
    <property type="component" value="Chromosome"/>
</dbReference>
<dbReference type="InterPro" id="IPR000572">
    <property type="entry name" value="OxRdtase_Mopterin-bd_dom"/>
</dbReference>
<accession>A0A4P6EG47</accession>
<gene>
    <name evidence="4" type="ORF">ET475_03320</name>
</gene>
<dbReference type="SUPFAM" id="SSF81296">
    <property type="entry name" value="E set domains"/>
    <property type="match status" value="1"/>
</dbReference>
<organism evidence="4 5">
    <name type="scientific">Microbacterium protaetiae</name>
    <dbReference type="NCBI Taxonomy" id="2509458"/>
    <lineage>
        <taxon>Bacteria</taxon>
        <taxon>Bacillati</taxon>
        <taxon>Actinomycetota</taxon>
        <taxon>Actinomycetes</taxon>
        <taxon>Micrococcales</taxon>
        <taxon>Microbacteriaceae</taxon>
        <taxon>Microbacterium</taxon>
    </lineage>
</organism>
<dbReference type="GO" id="GO:0020037">
    <property type="term" value="F:heme binding"/>
    <property type="evidence" value="ECO:0007669"/>
    <property type="project" value="TreeGrafter"/>
</dbReference>
<proteinExistence type="predicted"/>
<feature type="transmembrane region" description="Helical" evidence="2">
    <location>
        <begin position="94"/>
        <end position="112"/>
    </location>
</feature>
<dbReference type="Gene3D" id="3.90.420.10">
    <property type="entry name" value="Oxidoreductase, molybdopterin-binding domain"/>
    <property type="match status" value="1"/>
</dbReference>
<dbReference type="InterPro" id="IPR014756">
    <property type="entry name" value="Ig_E-set"/>
</dbReference>
<dbReference type="InterPro" id="IPR036374">
    <property type="entry name" value="OxRdtase_Mopterin-bd_sf"/>
</dbReference>
<dbReference type="Gene3D" id="2.60.40.650">
    <property type="match status" value="1"/>
</dbReference>
<sequence length="512" mass="52998">MGGSTAWRAFLAGIAAVVLGAGIGELAAAAFAPASSPLAAIGDVLIDLAPPWAKEWAIGLFGTSDKLALLIAIALVLLAVAGALGLLEARFARIGVLLCAALGIVGIAAASSRADATGLAWAPSAVAGAAAAFTIGPLVRRAGAAPGEPAAQDGAAGMDRRRFFAWAGAATVIGVAAAVGGSLLQTGARTVTAARRALHLPVPARAAAPIPPGAELRVPGLAPLVTPNERFYRIDTALLVPQVDPAQWSLRIHGMVDHEVTLTWAQLLALPLQESYTTLACVSNEVGGELIGNAKWLGYPIRHLLAQAGPHADADMVLSRSADGFTAGTPLEVLTDQRDAVLAVGMNDEPLPLEHGFPVRMVVPGLYGYVSATKWVVDLEVTRFDRATGYWTTQGWAPRGPIKLESRIDVPGAVDTVAAGPTVIAGVAWQQHVGVSRVEVSIDDGAWQTAELASAISDDTWVQWRLPWTATSGHHVIRCRATSRSGQVQTARQAPPAPDGATGWPQVTVQVP</sequence>
<feature type="transmembrane region" description="Helical" evidence="2">
    <location>
        <begin position="163"/>
        <end position="184"/>
    </location>
</feature>
<dbReference type="KEGG" id="mprt:ET475_03320"/>
<protein>
    <submittedName>
        <fullName evidence="4">Oxidoreductase</fullName>
    </submittedName>
</protein>
<reference evidence="4 5" key="1">
    <citation type="submission" date="2019-01" db="EMBL/GenBank/DDBJ databases">
        <title>Genome sequencing of strain DFW100M-13.</title>
        <authorList>
            <person name="Heo J."/>
            <person name="Kim S.-J."/>
            <person name="Kim J.-S."/>
            <person name="Hong S.-B."/>
            <person name="Kwon S.-W."/>
        </authorList>
    </citation>
    <scope>NUCLEOTIDE SEQUENCE [LARGE SCALE GENOMIC DNA]</scope>
    <source>
        <strain evidence="4 5">DFW100M-13</strain>
    </source>
</reference>
<name>A0A4P6EG47_9MICO</name>
<evidence type="ECO:0000313" key="5">
    <source>
        <dbReference type="Proteomes" id="UP000293995"/>
    </source>
</evidence>
<dbReference type="AlphaFoldDB" id="A0A4P6EG47"/>
<evidence type="ECO:0000256" key="1">
    <source>
        <dbReference type="SAM" id="MobiDB-lite"/>
    </source>
</evidence>
<evidence type="ECO:0000313" key="4">
    <source>
        <dbReference type="EMBL" id="QAY59117.1"/>
    </source>
</evidence>
<keyword evidence="2" id="KW-0812">Transmembrane</keyword>
<dbReference type="PANTHER" id="PTHR19372">
    <property type="entry name" value="SULFITE REDUCTASE"/>
    <property type="match status" value="1"/>
</dbReference>
<keyword evidence="2" id="KW-1133">Transmembrane helix</keyword>
<feature type="domain" description="Oxidoreductase molybdopterin-binding" evidence="3">
    <location>
        <begin position="240"/>
        <end position="391"/>
    </location>
</feature>
<keyword evidence="2" id="KW-0472">Membrane</keyword>
<feature type="transmembrane region" description="Helical" evidence="2">
    <location>
        <begin position="67"/>
        <end position="87"/>
    </location>
</feature>
<dbReference type="GO" id="GO:0008482">
    <property type="term" value="F:sulfite oxidase activity"/>
    <property type="evidence" value="ECO:0007669"/>
    <property type="project" value="TreeGrafter"/>
</dbReference>
<evidence type="ECO:0000259" key="3">
    <source>
        <dbReference type="Pfam" id="PF00174"/>
    </source>
</evidence>
<dbReference type="RefSeq" id="WP_129385999.1">
    <property type="nucleotide sequence ID" value="NZ_CP035494.1"/>
</dbReference>
<dbReference type="OrthoDB" id="9795587at2"/>
<keyword evidence="5" id="KW-1185">Reference proteome</keyword>
<dbReference type="SUPFAM" id="SSF56524">
    <property type="entry name" value="Oxidoreductase molybdopterin-binding domain"/>
    <property type="match status" value="1"/>
</dbReference>
<evidence type="ECO:0000256" key="2">
    <source>
        <dbReference type="SAM" id="Phobius"/>
    </source>
</evidence>
<feature type="region of interest" description="Disordered" evidence="1">
    <location>
        <begin position="484"/>
        <end position="512"/>
    </location>
</feature>
<dbReference type="GO" id="GO:0043546">
    <property type="term" value="F:molybdopterin cofactor binding"/>
    <property type="evidence" value="ECO:0007669"/>
    <property type="project" value="TreeGrafter"/>
</dbReference>
<dbReference type="PANTHER" id="PTHR19372:SF7">
    <property type="entry name" value="SULFITE OXIDASE, MITOCHONDRIAL"/>
    <property type="match status" value="1"/>
</dbReference>
<dbReference type="EMBL" id="CP035494">
    <property type="protein sequence ID" value="QAY59117.1"/>
    <property type="molecule type" value="Genomic_DNA"/>
</dbReference>